<evidence type="ECO:0000256" key="2">
    <source>
        <dbReference type="ARBA" id="ARBA00023125"/>
    </source>
</evidence>
<dbReference type="Pfam" id="PF17937">
    <property type="entry name" value="TetR_C_28"/>
    <property type="match status" value="1"/>
</dbReference>
<dbReference type="EMBL" id="CP053586">
    <property type="protein sequence ID" value="WNZ23106.1"/>
    <property type="molecule type" value="Genomic_DNA"/>
</dbReference>
<feature type="DNA-binding region" description="H-T-H motif" evidence="4">
    <location>
        <begin position="44"/>
        <end position="63"/>
    </location>
</feature>
<dbReference type="InterPro" id="IPR001647">
    <property type="entry name" value="HTH_TetR"/>
</dbReference>
<evidence type="ECO:0000259" key="6">
    <source>
        <dbReference type="PROSITE" id="PS50977"/>
    </source>
</evidence>
<keyword evidence="1" id="KW-0805">Transcription regulation</keyword>
<dbReference type="InterPro" id="IPR009057">
    <property type="entry name" value="Homeodomain-like_sf"/>
</dbReference>
<dbReference type="SUPFAM" id="SSF46689">
    <property type="entry name" value="Homeodomain-like"/>
    <property type="match status" value="1"/>
</dbReference>
<dbReference type="RefSeq" id="WP_316434686.1">
    <property type="nucleotide sequence ID" value="NZ_CP053586.1"/>
</dbReference>
<gene>
    <name evidence="7" type="ORF">HJG54_09695</name>
</gene>
<organism evidence="7">
    <name type="scientific">Leptolyngbya sp. NK1-12</name>
    <dbReference type="NCBI Taxonomy" id="2547451"/>
    <lineage>
        <taxon>Bacteria</taxon>
        <taxon>Bacillati</taxon>
        <taxon>Cyanobacteriota</taxon>
        <taxon>Cyanophyceae</taxon>
        <taxon>Leptolyngbyales</taxon>
        <taxon>Leptolyngbyaceae</taxon>
        <taxon>Leptolyngbya group</taxon>
        <taxon>Leptolyngbya</taxon>
    </lineage>
</organism>
<evidence type="ECO:0000256" key="5">
    <source>
        <dbReference type="SAM" id="MobiDB-lite"/>
    </source>
</evidence>
<dbReference type="PROSITE" id="PS50977">
    <property type="entry name" value="HTH_TETR_2"/>
    <property type="match status" value="1"/>
</dbReference>
<proteinExistence type="predicted"/>
<dbReference type="GO" id="GO:0003700">
    <property type="term" value="F:DNA-binding transcription factor activity"/>
    <property type="evidence" value="ECO:0007669"/>
    <property type="project" value="TreeGrafter"/>
</dbReference>
<dbReference type="InterPro" id="IPR041479">
    <property type="entry name" value="TetR_CgmR_C"/>
</dbReference>
<dbReference type="PANTHER" id="PTHR30055:SF234">
    <property type="entry name" value="HTH-TYPE TRANSCRIPTIONAL REGULATOR BETI"/>
    <property type="match status" value="1"/>
</dbReference>
<dbReference type="InterPro" id="IPR036271">
    <property type="entry name" value="Tet_transcr_reg_TetR-rel_C_sf"/>
</dbReference>
<dbReference type="PANTHER" id="PTHR30055">
    <property type="entry name" value="HTH-TYPE TRANSCRIPTIONAL REGULATOR RUTR"/>
    <property type="match status" value="1"/>
</dbReference>
<dbReference type="InterPro" id="IPR050109">
    <property type="entry name" value="HTH-type_TetR-like_transc_reg"/>
</dbReference>
<keyword evidence="2 4" id="KW-0238">DNA-binding</keyword>
<dbReference type="PRINTS" id="PR00455">
    <property type="entry name" value="HTHTETR"/>
</dbReference>
<evidence type="ECO:0000313" key="7">
    <source>
        <dbReference type="EMBL" id="WNZ23106.1"/>
    </source>
</evidence>
<sequence length="200" mass="21982">MKTAKTAKTAEKASPPGKKRSETRDRLIQCAIDILVSQGNEALTLDAVAHAAEVSKGGLLYHFPNKEALITGIIQHLIDNFNAAIEAELAKEKGDEPGKWLRAYVRATFNSSQLPLALGSSLFAAVSISLNPETAKQIDAQINEWQHKLYNCGLDPVQASIVHLAAEGLWATEMFEINSPNQALRKQILERLLDMTRETH</sequence>
<dbReference type="SUPFAM" id="SSF48498">
    <property type="entry name" value="Tetracyclin repressor-like, C-terminal domain"/>
    <property type="match status" value="1"/>
</dbReference>
<accession>A0AA96WJ15</accession>
<dbReference type="Pfam" id="PF00440">
    <property type="entry name" value="TetR_N"/>
    <property type="match status" value="1"/>
</dbReference>
<name>A0AA96WJ15_9CYAN</name>
<evidence type="ECO:0000256" key="4">
    <source>
        <dbReference type="PROSITE-ProRule" id="PRU00335"/>
    </source>
</evidence>
<feature type="region of interest" description="Disordered" evidence="5">
    <location>
        <begin position="1"/>
        <end position="23"/>
    </location>
</feature>
<reference evidence="7" key="1">
    <citation type="submission" date="2020-05" db="EMBL/GenBank/DDBJ databases">
        <authorList>
            <person name="Zhu T."/>
            <person name="Keshari N."/>
            <person name="Lu X."/>
        </authorList>
    </citation>
    <scope>NUCLEOTIDE SEQUENCE</scope>
    <source>
        <strain evidence="7">NK1-12</strain>
    </source>
</reference>
<dbReference type="GO" id="GO:0000976">
    <property type="term" value="F:transcription cis-regulatory region binding"/>
    <property type="evidence" value="ECO:0007669"/>
    <property type="project" value="TreeGrafter"/>
</dbReference>
<dbReference type="AlphaFoldDB" id="A0AA96WJ15"/>
<evidence type="ECO:0000256" key="3">
    <source>
        <dbReference type="ARBA" id="ARBA00023163"/>
    </source>
</evidence>
<protein>
    <submittedName>
        <fullName evidence="7">TetR family transcriptional regulator</fullName>
    </submittedName>
</protein>
<dbReference type="Gene3D" id="1.10.357.10">
    <property type="entry name" value="Tetracycline Repressor, domain 2"/>
    <property type="match status" value="1"/>
</dbReference>
<evidence type="ECO:0000256" key="1">
    <source>
        <dbReference type="ARBA" id="ARBA00023015"/>
    </source>
</evidence>
<feature type="domain" description="HTH tetR-type" evidence="6">
    <location>
        <begin position="21"/>
        <end position="81"/>
    </location>
</feature>
<keyword evidence="3" id="KW-0804">Transcription</keyword>